<dbReference type="Pfam" id="PF00557">
    <property type="entry name" value="Peptidase_M24"/>
    <property type="match status" value="1"/>
</dbReference>
<dbReference type="Gene3D" id="3.90.230.10">
    <property type="entry name" value="Creatinase/methionine aminopeptidase superfamily"/>
    <property type="match status" value="1"/>
</dbReference>
<reference evidence="9 10" key="1">
    <citation type="submission" date="2017-10" db="EMBL/GenBank/DDBJ databases">
        <title>Sequencing the genomes of 1000 actinobacteria strains.</title>
        <authorList>
            <person name="Klenk H.-P."/>
        </authorList>
    </citation>
    <scope>NUCLEOTIDE SEQUENCE [LARGE SCALE GENOMIC DNA]</scope>
    <source>
        <strain evidence="9 10">DSM 18966</strain>
    </source>
</reference>
<dbReference type="PRINTS" id="PR00599">
    <property type="entry name" value="MAPEPTIDASE"/>
</dbReference>
<accession>A0A2A9E619</accession>
<comment type="cofactor">
    <cofactor evidence="6">
        <name>Co(2+)</name>
        <dbReference type="ChEBI" id="CHEBI:48828"/>
    </cofactor>
    <cofactor evidence="6">
        <name>Zn(2+)</name>
        <dbReference type="ChEBI" id="CHEBI:29105"/>
    </cofactor>
    <cofactor evidence="6">
        <name>Mn(2+)</name>
        <dbReference type="ChEBI" id="CHEBI:29035"/>
    </cofactor>
    <cofactor evidence="6">
        <name>Fe(2+)</name>
        <dbReference type="ChEBI" id="CHEBI:29033"/>
    </cofactor>
    <text evidence="6">Binds 2 divalent metal cations per subunit. Has a high-affinity and a low affinity metal-binding site. The true nature of the physiological cofactor is under debate. The enzyme is active with cobalt, zinc, manganese or divalent iron ions. Most likely, methionine aminopeptidases function as mononuclear Fe(2+)-metalloproteases under physiological conditions, and the catalytically relevant metal-binding site has been assigned to the histidine-containing high-affinity site.</text>
</comment>
<feature type="binding site" evidence="6">
    <location>
        <position position="236"/>
    </location>
    <ligand>
        <name>a divalent metal cation</name>
        <dbReference type="ChEBI" id="CHEBI:60240"/>
        <label>2</label>
        <note>catalytic</note>
    </ligand>
</feature>
<feature type="binding site" evidence="6">
    <location>
        <position position="108"/>
    </location>
    <ligand>
        <name>a divalent metal cation</name>
        <dbReference type="ChEBI" id="CHEBI:60240"/>
        <label>2</label>
        <note>catalytic</note>
    </ligand>
</feature>
<feature type="binding site" evidence="6">
    <location>
        <position position="171"/>
    </location>
    <ligand>
        <name>a divalent metal cation</name>
        <dbReference type="ChEBI" id="CHEBI:60240"/>
        <label>2</label>
        <note>catalytic</note>
    </ligand>
</feature>
<dbReference type="CDD" id="cd01086">
    <property type="entry name" value="MetAP1"/>
    <property type="match status" value="1"/>
</dbReference>
<evidence type="ECO:0000313" key="9">
    <source>
        <dbReference type="EMBL" id="PFG33639.1"/>
    </source>
</evidence>
<comment type="caution">
    <text evidence="9">The sequence shown here is derived from an EMBL/GenBank/DDBJ whole genome shotgun (WGS) entry which is preliminary data.</text>
</comment>
<dbReference type="GO" id="GO:0006508">
    <property type="term" value="P:proteolysis"/>
    <property type="evidence" value="ECO:0007669"/>
    <property type="project" value="UniProtKB-KW"/>
</dbReference>
<dbReference type="InterPro" id="IPR036005">
    <property type="entry name" value="Creatinase/aminopeptidase-like"/>
</dbReference>
<evidence type="ECO:0000256" key="2">
    <source>
        <dbReference type="ARBA" id="ARBA00022438"/>
    </source>
</evidence>
<evidence type="ECO:0000256" key="5">
    <source>
        <dbReference type="ARBA" id="ARBA00022801"/>
    </source>
</evidence>
<dbReference type="GO" id="GO:0046872">
    <property type="term" value="F:metal ion binding"/>
    <property type="evidence" value="ECO:0007669"/>
    <property type="project" value="UniProtKB-UniRule"/>
</dbReference>
<dbReference type="InterPro" id="IPR001714">
    <property type="entry name" value="Pept_M24_MAP"/>
</dbReference>
<dbReference type="InterPro" id="IPR000994">
    <property type="entry name" value="Pept_M24"/>
</dbReference>
<dbReference type="GO" id="GO:0070006">
    <property type="term" value="F:metalloaminopeptidase activity"/>
    <property type="evidence" value="ECO:0007669"/>
    <property type="project" value="UniProtKB-UniRule"/>
</dbReference>
<dbReference type="GO" id="GO:0005829">
    <property type="term" value="C:cytosol"/>
    <property type="evidence" value="ECO:0007669"/>
    <property type="project" value="TreeGrafter"/>
</dbReference>
<keyword evidence="3 6" id="KW-0645">Protease</keyword>
<sequence length="252" mass="26607">MKSPEQIEKMRETGRVVARALQAMQDASAVGVTLKEIDAVGAGVLADAGATSPFLNYHPDWAPTPFPGSICASVNDVIVHGIPTDYALADGDLVSIDFGAVLDGWCGDSARSFIVGTPRPGDQDLVDTTKAALDAGIAAAQVGNTIGDIGYAVQKVAKKARLGNLEDHGGHGIGTEMHMDPFVPNEGRRGKGMRLAPGMVIAIEPMFIADGRSDYRHDDDGWTLRSSRGARAAHWEHTIAITKDGPRILTAL</sequence>
<dbReference type="SUPFAM" id="SSF55920">
    <property type="entry name" value="Creatinase/aminopeptidase"/>
    <property type="match status" value="1"/>
</dbReference>
<keyword evidence="2 6" id="KW-0031">Aminopeptidase</keyword>
<feature type="binding site" evidence="6">
    <location>
        <position position="80"/>
    </location>
    <ligand>
        <name>substrate</name>
    </ligand>
</feature>
<feature type="binding site" evidence="6">
    <location>
        <position position="204"/>
    </location>
    <ligand>
        <name>a divalent metal cation</name>
        <dbReference type="ChEBI" id="CHEBI:60240"/>
        <label>2</label>
        <note>catalytic</note>
    </ligand>
</feature>
<dbReference type="GO" id="GO:0004239">
    <property type="term" value="F:initiator methionyl aminopeptidase activity"/>
    <property type="evidence" value="ECO:0007669"/>
    <property type="project" value="UniProtKB-UniRule"/>
</dbReference>
<dbReference type="EC" id="3.4.11.18" evidence="6 7"/>
<evidence type="ECO:0000259" key="8">
    <source>
        <dbReference type="Pfam" id="PF00557"/>
    </source>
</evidence>
<gene>
    <name evidence="6" type="primary">map</name>
    <name evidence="9" type="ORF">ATL42_1519</name>
</gene>
<evidence type="ECO:0000256" key="1">
    <source>
        <dbReference type="ARBA" id="ARBA00002521"/>
    </source>
</evidence>
<feature type="binding site" evidence="6">
    <location>
        <position position="178"/>
    </location>
    <ligand>
        <name>substrate</name>
    </ligand>
</feature>
<evidence type="ECO:0000256" key="4">
    <source>
        <dbReference type="ARBA" id="ARBA00022723"/>
    </source>
</evidence>
<feature type="binding site" evidence="6">
    <location>
        <position position="236"/>
    </location>
    <ligand>
        <name>a divalent metal cation</name>
        <dbReference type="ChEBI" id="CHEBI:60240"/>
        <label>1</label>
    </ligand>
</feature>
<protein>
    <recommendedName>
        <fullName evidence="6 7">Methionine aminopeptidase</fullName>
        <shortName evidence="6">MAP</shortName>
        <shortName evidence="6">MetAP</shortName>
        <ecNumber evidence="6 7">3.4.11.18</ecNumber>
    </recommendedName>
    <alternativeName>
        <fullName evidence="6">Peptidase M</fullName>
    </alternativeName>
</protein>
<feature type="domain" description="Peptidase M24" evidence="8">
    <location>
        <begin position="8"/>
        <end position="243"/>
    </location>
</feature>
<keyword evidence="4 6" id="KW-0479">Metal-binding</keyword>
<feature type="binding site" evidence="6">
    <location>
        <position position="108"/>
    </location>
    <ligand>
        <name>a divalent metal cation</name>
        <dbReference type="ChEBI" id="CHEBI:60240"/>
        <label>1</label>
    </ligand>
</feature>
<evidence type="ECO:0000256" key="6">
    <source>
        <dbReference type="HAMAP-Rule" id="MF_01974"/>
    </source>
</evidence>
<keyword evidence="10" id="KW-1185">Reference proteome</keyword>
<dbReference type="EMBL" id="PDJG01000001">
    <property type="protein sequence ID" value="PFG33639.1"/>
    <property type="molecule type" value="Genomic_DNA"/>
</dbReference>
<keyword evidence="5 6" id="KW-0378">Hydrolase</keyword>
<dbReference type="AlphaFoldDB" id="A0A2A9E619"/>
<comment type="subunit">
    <text evidence="6">Monomer.</text>
</comment>
<comment type="catalytic activity">
    <reaction evidence="6 7">
        <text>Release of N-terminal amino acids, preferentially methionine, from peptides and arylamides.</text>
        <dbReference type="EC" id="3.4.11.18"/>
    </reaction>
</comment>
<evidence type="ECO:0000256" key="7">
    <source>
        <dbReference type="RuleBase" id="RU003653"/>
    </source>
</evidence>
<feature type="binding site" evidence="6">
    <location>
        <position position="97"/>
    </location>
    <ligand>
        <name>a divalent metal cation</name>
        <dbReference type="ChEBI" id="CHEBI:60240"/>
        <label>1</label>
    </ligand>
</feature>
<proteinExistence type="inferred from homology"/>
<dbReference type="Proteomes" id="UP000225548">
    <property type="component" value="Unassembled WGS sequence"/>
</dbReference>
<organism evidence="9 10">
    <name type="scientific">Sanguibacter antarcticus</name>
    <dbReference type="NCBI Taxonomy" id="372484"/>
    <lineage>
        <taxon>Bacteria</taxon>
        <taxon>Bacillati</taxon>
        <taxon>Actinomycetota</taxon>
        <taxon>Actinomycetes</taxon>
        <taxon>Micrococcales</taxon>
        <taxon>Sanguibacteraceae</taxon>
        <taxon>Sanguibacter</taxon>
    </lineage>
</organism>
<dbReference type="InterPro" id="IPR002467">
    <property type="entry name" value="Pept_M24A_MAP1"/>
</dbReference>
<dbReference type="HAMAP" id="MF_01974">
    <property type="entry name" value="MetAP_1"/>
    <property type="match status" value="1"/>
</dbReference>
<name>A0A2A9E619_9MICO</name>
<comment type="similarity">
    <text evidence="6">Belongs to the peptidase M24A family. Methionine aminopeptidase type 1 subfamily.</text>
</comment>
<evidence type="ECO:0000313" key="10">
    <source>
        <dbReference type="Proteomes" id="UP000225548"/>
    </source>
</evidence>
<dbReference type="NCBIfam" id="TIGR00500">
    <property type="entry name" value="met_pdase_I"/>
    <property type="match status" value="1"/>
</dbReference>
<dbReference type="PANTHER" id="PTHR43330">
    <property type="entry name" value="METHIONINE AMINOPEPTIDASE"/>
    <property type="match status" value="1"/>
</dbReference>
<comment type="function">
    <text evidence="1 6">Removes the N-terminal methionine from nascent proteins. The N-terminal methionine is often cleaved when the second residue in the primary sequence is small and uncharged (Met-Ala-, Cys, Gly, Pro, Ser, Thr, or Val). Requires deformylation of the N(alpha)-formylated initiator methionine before it can be hydrolyzed.</text>
</comment>
<dbReference type="PANTHER" id="PTHR43330:SF27">
    <property type="entry name" value="METHIONINE AMINOPEPTIDASE"/>
    <property type="match status" value="1"/>
</dbReference>
<evidence type="ECO:0000256" key="3">
    <source>
        <dbReference type="ARBA" id="ARBA00022670"/>
    </source>
</evidence>